<dbReference type="InterPro" id="IPR008030">
    <property type="entry name" value="NmrA-like"/>
</dbReference>
<dbReference type="Proteomes" id="UP000744555">
    <property type="component" value="Unassembled WGS sequence"/>
</dbReference>
<dbReference type="Gene3D" id="3.90.25.10">
    <property type="entry name" value="UDP-galactose 4-epimerase, domain 1"/>
    <property type="match status" value="1"/>
</dbReference>
<keyword evidence="5" id="KW-1185">Reference proteome</keyword>
<name>A0ABR7S2A0_AQUAC</name>
<feature type="domain" description="NmrA-like" evidence="3">
    <location>
        <begin position="9"/>
        <end position="266"/>
    </location>
</feature>
<keyword evidence="2" id="KW-0560">Oxidoreductase</keyword>
<dbReference type="InterPro" id="IPR036291">
    <property type="entry name" value="NAD(P)-bd_dom_sf"/>
</dbReference>
<dbReference type="Gene3D" id="3.40.50.720">
    <property type="entry name" value="NAD(P)-binding Rossmann-like Domain"/>
    <property type="match status" value="1"/>
</dbReference>
<evidence type="ECO:0000259" key="3">
    <source>
        <dbReference type="Pfam" id="PF05368"/>
    </source>
</evidence>
<protein>
    <recommendedName>
        <fullName evidence="3">NmrA-like domain-containing protein</fullName>
    </recommendedName>
</protein>
<comment type="caution">
    <text evidence="4">The sequence shown here is derived from an EMBL/GenBank/DDBJ whole genome shotgun (WGS) entry which is preliminary data.</text>
</comment>
<evidence type="ECO:0000256" key="1">
    <source>
        <dbReference type="ARBA" id="ARBA00022857"/>
    </source>
</evidence>
<dbReference type="PANTHER" id="PTHR47706:SF9">
    <property type="entry name" value="NMRA-LIKE DOMAIN-CONTAINING PROTEIN-RELATED"/>
    <property type="match status" value="1"/>
</dbReference>
<proteinExistence type="predicted"/>
<reference evidence="4 5" key="1">
    <citation type="submission" date="2016-06" db="EMBL/GenBank/DDBJ databases">
        <authorList>
            <person name="Ramos C."/>
            <person name="Pintado A."/>
            <person name="Crespo-Gomez J.I."/>
        </authorList>
    </citation>
    <scope>NUCLEOTIDE SEQUENCE [LARGE SCALE GENOMIC DNA]</scope>
    <source>
        <strain evidence="4 5">AVO110</strain>
    </source>
</reference>
<accession>A0ABR7S2A0</accession>
<dbReference type="InterPro" id="IPR051609">
    <property type="entry name" value="NmrA/Isoflavone_reductase-like"/>
</dbReference>
<keyword evidence="1" id="KW-0521">NADP</keyword>
<evidence type="ECO:0000313" key="4">
    <source>
        <dbReference type="EMBL" id="MBC9250935.1"/>
    </source>
</evidence>
<dbReference type="Pfam" id="PF05368">
    <property type="entry name" value="NmrA"/>
    <property type="match status" value="1"/>
</dbReference>
<evidence type="ECO:0000313" key="5">
    <source>
        <dbReference type="Proteomes" id="UP000744555"/>
    </source>
</evidence>
<dbReference type="EMBL" id="LZEU01000001">
    <property type="protein sequence ID" value="MBC9250935.1"/>
    <property type="molecule type" value="Genomic_DNA"/>
</dbReference>
<gene>
    <name evidence="4" type="ORF">A9179_11660</name>
</gene>
<organism evidence="4 5">
    <name type="scientific">Aquipseudomonas alcaligenes</name>
    <name type="common">Pseudomonas alcaligenes</name>
    <dbReference type="NCBI Taxonomy" id="43263"/>
    <lineage>
        <taxon>Bacteria</taxon>
        <taxon>Pseudomonadati</taxon>
        <taxon>Pseudomonadota</taxon>
        <taxon>Gammaproteobacteria</taxon>
        <taxon>Pseudomonadales</taxon>
        <taxon>Pseudomonadaceae</taxon>
        <taxon>Aquipseudomonas</taxon>
    </lineage>
</organism>
<dbReference type="PANTHER" id="PTHR47706">
    <property type="entry name" value="NMRA-LIKE FAMILY PROTEIN"/>
    <property type="match status" value="1"/>
</dbReference>
<sequence>MPKENLMSKKTVTVFAATGTAGRACVEELIRQDVFNVQVLVRKSGMVEKTSVNPPQDAATKHAQWVDWQARGVTIRHADVTNAFELISALKGTDYLVSCVPITATESQYPLIWAAKEAGVERFVPSEFGLIYEWEQSLPTPTLHRALARQKVFIRQVIELAGLDYTIIPAGFWPEYYLLEPVSVMGKGQDKIAWSAGQDVGRIIPHVLAHPASRNATCAVAATAYCSWDELIDVRERLLGRKIARAYLDNAAFRAAYAGARNHAEQELTAIGVAATEAAAGMPLFGNWNATYLPEFKGTPLEVLFPTVIEPTLAAMRAAMAGTQ</sequence>
<evidence type="ECO:0000256" key="2">
    <source>
        <dbReference type="ARBA" id="ARBA00023002"/>
    </source>
</evidence>
<dbReference type="SUPFAM" id="SSF51735">
    <property type="entry name" value="NAD(P)-binding Rossmann-fold domains"/>
    <property type="match status" value="1"/>
</dbReference>